<proteinExistence type="predicted"/>
<dbReference type="SUPFAM" id="SSF54001">
    <property type="entry name" value="Cysteine proteinases"/>
    <property type="match status" value="1"/>
</dbReference>
<evidence type="ECO:0000259" key="1">
    <source>
        <dbReference type="Pfam" id="PF01841"/>
    </source>
</evidence>
<dbReference type="Gene3D" id="3.10.620.30">
    <property type="match status" value="1"/>
</dbReference>
<evidence type="ECO:0000313" key="4">
    <source>
        <dbReference type="Proteomes" id="UP000652681"/>
    </source>
</evidence>
<accession>A0A8J6TTF4</accession>
<gene>
    <name evidence="3" type="ORF">H9Y05_11160</name>
</gene>
<dbReference type="Gene3D" id="2.60.120.1130">
    <property type="match status" value="1"/>
</dbReference>
<keyword evidence="4" id="KW-1185">Reference proteome</keyword>
<dbReference type="RefSeq" id="WP_216714335.1">
    <property type="nucleotide sequence ID" value="NZ_JACVEL010000007.1"/>
</dbReference>
<dbReference type="InterPro" id="IPR038765">
    <property type="entry name" value="Papain-like_cys_pep_sf"/>
</dbReference>
<comment type="caution">
    <text evidence="3">The sequence shown here is derived from an EMBL/GenBank/DDBJ whole genome shotgun (WGS) entry which is preliminary data.</text>
</comment>
<evidence type="ECO:0000259" key="2">
    <source>
        <dbReference type="Pfam" id="PF12969"/>
    </source>
</evidence>
<dbReference type="InterPro" id="IPR024618">
    <property type="entry name" value="DUF3857"/>
</dbReference>
<organism evidence="3 4">
    <name type="scientific">Taishania pollutisoli</name>
    <dbReference type="NCBI Taxonomy" id="2766479"/>
    <lineage>
        <taxon>Bacteria</taxon>
        <taxon>Pseudomonadati</taxon>
        <taxon>Bacteroidota</taxon>
        <taxon>Flavobacteriia</taxon>
        <taxon>Flavobacteriales</taxon>
        <taxon>Crocinitomicaceae</taxon>
        <taxon>Taishania</taxon>
    </lineage>
</organism>
<feature type="domain" description="Transglutaminase-like" evidence="1">
    <location>
        <begin position="285"/>
        <end position="359"/>
    </location>
</feature>
<protein>
    <submittedName>
        <fullName evidence="3">DUF3857 and transglutaminase domain-containing protein</fullName>
    </submittedName>
</protein>
<feature type="domain" description="DUF3857" evidence="2">
    <location>
        <begin position="61"/>
        <end position="220"/>
    </location>
</feature>
<evidence type="ECO:0000313" key="3">
    <source>
        <dbReference type="EMBL" id="MBC9813027.1"/>
    </source>
</evidence>
<sequence>MKLTSQLVVLPLTILLLFSVSVGAQLNLQEYKTKYSGNQMVQLNRNEVVKIDVVNNQFAVSVTSDEDYLILNNEGVSLFSEEAIDYSSFETIRNMEAYSYKLTNKNPKKIKATNFKTKTAERDDNIFHDDMKTLSFFYPGLEEGSVKHLSYTVDYSEHRFPHGHRFFSYYPLEKSTFTIDHDTSVHLIRYDFNFDGYEIYFKETHVKNRRIWTWTCTKVPDFRVDAYAPNPIYFFPSTYCQISHYYIKGKRINVLGNLDDLVGWYAENVEKALTEQPSESLIITANSITSGIDNEMDKVKAIYYWVQDHIKYIAFEEGEEGYIPRMPNQICEKRYGDCKDMAVLIYKIMEVAGIKGKIAWIGTNSLPFRYSDFPSSIVDNHMIAVYETEGKTYFLDATSEMQSIDIPAFSIQGKEALIFGGRNEYHIEQVPVPDEQVTVYNNTTRIEIKNRKIIGTGRQTLMGYYNWIFRTRFSYMTDLTDEKKIEKFSNLGNNSYKVTKSTIQMNTNRSEPVVFDYSFDADNYVTAFEDEIFVNLILDKSIYKEKQLKANRKSPFSFDFYSDNYYVTELIIPEGMIVKDLPESLVFSSDKISFKIEYELVDNLVRMKMNTMFKFLYLQPNEFHLWNSFVSIVDKALGSSVVLVKGK</sequence>
<dbReference type="Pfam" id="PF01841">
    <property type="entry name" value="Transglut_core"/>
    <property type="match status" value="1"/>
</dbReference>
<dbReference type="EMBL" id="JACVEL010000007">
    <property type="protein sequence ID" value="MBC9813027.1"/>
    <property type="molecule type" value="Genomic_DNA"/>
</dbReference>
<dbReference type="Pfam" id="PF12969">
    <property type="entry name" value="DUF3857"/>
    <property type="match status" value="1"/>
</dbReference>
<dbReference type="Gene3D" id="2.60.40.3140">
    <property type="match status" value="1"/>
</dbReference>
<dbReference type="Proteomes" id="UP000652681">
    <property type="component" value="Unassembled WGS sequence"/>
</dbReference>
<name>A0A8J6TTF4_9FLAO</name>
<reference evidence="3" key="1">
    <citation type="submission" date="2020-09" db="EMBL/GenBank/DDBJ databases">
        <title>Taishania pollutisoli gen. nov., sp. nov., Isolated from Tetrabromobisphenol A-Contaminated Soil.</title>
        <authorList>
            <person name="Chen Q."/>
        </authorList>
    </citation>
    <scope>NUCLEOTIDE SEQUENCE</scope>
    <source>
        <strain evidence="3">CZZ-1</strain>
    </source>
</reference>
<dbReference type="InterPro" id="IPR002931">
    <property type="entry name" value="Transglutaminase-like"/>
</dbReference>
<dbReference type="AlphaFoldDB" id="A0A8J6TTF4"/>